<dbReference type="Proteomes" id="UP000216961">
    <property type="component" value="Unassembled WGS sequence"/>
</dbReference>
<dbReference type="RefSeq" id="WP_095331292.1">
    <property type="nucleotide sequence ID" value="NZ_NPBQ01000090.1"/>
</dbReference>
<name>A0AA91TQN4_NIACI</name>
<dbReference type="AlphaFoldDB" id="A0AA91TQN4"/>
<evidence type="ECO:0000313" key="4">
    <source>
        <dbReference type="EMBL" id="PAD82408.1"/>
    </source>
</evidence>
<evidence type="ECO:0000256" key="2">
    <source>
        <dbReference type="ARBA" id="ARBA00023315"/>
    </source>
</evidence>
<accession>A0AA91TQN4</accession>
<dbReference type="PANTHER" id="PTHR43072">
    <property type="entry name" value="N-ACETYLTRANSFERASE"/>
    <property type="match status" value="1"/>
</dbReference>
<dbReference type="Gene3D" id="3.40.630.30">
    <property type="match status" value="1"/>
</dbReference>
<feature type="domain" description="N-acetyltransferase" evidence="3">
    <location>
        <begin position="3"/>
        <end position="158"/>
    </location>
</feature>
<dbReference type="Pfam" id="PF00583">
    <property type="entry name" value="Acetyltransf_1"/>
    <property type="match status" value="1"/>
</dbReference>
<sequence>MSVKVEKISEKYWEAIAAIYRLGIQSRQATFETDVPTWEKWSNNKDLTASLVLLDKETYRVIGWAAISKVSNRCVYQGVGEHSVYIHPAYHRKGYGKLLLEKLIEHSEQSGYWTLQSGIFPENKASIYLHKSCGFREVGIREKIGKLDGEWRDIVLVERRSRKF</sequence>
<keyword evidence="1" id="KW-0808">Transferase</keyword>
<dbReference type="PROSITE" id="PS51186">
    <property type="entry name" value="GNAT"/>
    <property type="match status" value="1"/>
</dbReference>
<protein>
    <submittedName>
        <fullName evidence="4">N-acetyltransferase</fullName>
    </submittedName>
</protein>
<reference evidence="4 5" key="1">
    <citation type="submission" date="2017-07" db="EMBL/GenBank/DDBJ databases">
        <title>Isolation and whole genome analysis of endospore-forming bacteria from heroin.</title>
        <authorList>
            <person name="Kalinowski J."/>
            <person name="Ahrens B."/>
            <person name="Al-Dilaimi A."/>
            <person name="Winkler A."/>
            <person name="Wibberg D."/>
            <person name="Schleenbecker U."/>
            <person name="Ruckert C."/>
            <person name="Wolfel R."/>
            <person name="Grass G."/>
        </authorList>
    </citation>
    <scope>NUCLEOTIDE SEQUENCE [LARGE SCALE GENOMIC DNA]</scope>
    <source>
        <strain evidence="4 5">7521-2</strain>
    </source>
</reference>
<evidence type="ECO:0000259" key="3">
    <source>
        <dbReference type="PROSITE" id="PS51186"/>
    </source>
</evidence>
<proteinExistence type="predicted"/>
<evidence type="ECO:0000256" key="1">
    <source>
        <dbReference type="ARBA" id="ARBA00022679"/>
    </source>
</evidence>
<keyword evidence="2" id="KW-0012">Acyltransferase</keyword>
<dbReference type="InterPro" id="IPR000182">
    <property type="entry name" value="GNAT_dom"/>
</dbReference>
<gene>
    <name evidence="4" type="ORF">CHH57_14740</name>
</gene>
<evidence type="ECO:0000313" key="5">
    <source>
        <dbReference type="Proteomes" id="UP000216961"/>
    </source>
</evidence>
<dbReference type="PANTHER" id="PTHR43072:SF23">
    <property type="entry name" value="UPF0039 PROTEIN C11D3.02C"/>
    <property type="match status" value="1"/>
</dbReference>
<dbReference type="InterPro" id="IPR016181">
    <property type="entry name" value="Acyl_CoA_acyltransferase"/>
</dbReference>
<organism evidence="4 5">
    <name type="scientific">Niallia circulans</name>
    <name type="common">Bacillus circulans</name>
    <dbReference type="NCBI Taxonomy" id="1397"/>
    <lineage>
        <taxon>Bacteria</taxon>
        <taxon>Bacillati</taxon>
        <taxon>Bacillota</taxon>
        <taxon>Bacilli</taxon>
        <taxon>Bacillales</taxon>
        <taxon>Bacillaceae</taxon>
        <taxon>Niallia</taxon>
    </lineage>
</organism>
<dbReference type="CDD" id="cd04301">
    <property type="entry name" value="NAT_SF"/>
    <property type="match status" value="1"/>
</dbReference>
<comment type="caution">
    <text evidence="4">The sequence shown here is derived from an EMBL/GenBank/DDBJ whole genome shotgun (WGS) entry which is preliminary data.</text>
</comment>
<dbReference type="EMBL" id="NPBQ01000090">
    <property type="protein sequence ID" value="PAD82408.1"/>
    <property type="molecule type" value="Genomic_DNA"/>
</dbReference>
<dbReference type="GO" id="GO:0016747">
    <property type="term" value="F:acyltransferase activity, transferring groups other than amino-acyl groups"/>
    <property type="evidence" value="ECO:0007669"/>
    <property type="project" value="InterPro"/>
</dbReference>
<dbReference type="SUPFAM" id="SSF55729">
    <property type="entry name" value="Acyl-CoA N-acyltransferases (Nat)"/>
    <property type="match status" value="1"/>
</dbReference>